<keyword evidence="1" id="KW-0732">Signal</keyword>
<evidence type="ECO:0000256" key="1">
    <source>
        <dbReference type="SAM" id="SignalP"/>
    </source>
</evidence>
<reference evidence="3 4" key="1">
    <citation type="submission" date="2022-03" db="EMBL/GenBank/DDBJ databases">
        <title>Streptomyces yunnanensis P86,complete genome.</title>
        <authorList>
            <person name="Chen S."/>
            <person name="Zhang Q."/>
        </authorList>
    </citation>
    <scope>NUCLEOTIDE SEQUENCE [LARGE SCALE GENOMIC DNA]</scope>
    <source>
        <strain evidence="3 4">P86</strain>
    </source>
</reference>
<dbReference type="PANTHER" id="PTHR46825:SF7">
    <property type="entry name" value="D-ALANYL-D-ALANINE CARBOXYPEPTIDASE"/>
    <property type="match status" value="1"/>
</dbReference>
<dbReference type="Proteomes" id="UP001218629">
    <property type="component" value="Chromosome"/>
</dbReference>
<dbReference type="InterPro" id="IPR001466">
    <property type="entry name" value="Beta-lactam-related"/>
</dbReference>
<evidence type="ECO:0000259" key="2">
    <source>
        <dbReference type="Pfam" id="PF00144"/>
    </source>
</evidence>
<gene>
    <name evidence="3" type="ORF">MOV08_06515</name>
</gene>
<dbReference type="RefSeq" id="WP_275306667.1">
    <property type="nucleotide sequence ID" value="NZ_CP095749.1"/>
</dbReference>
<dbReference type="PROSITE" id="PS51318">
    <property type="entry name" value="TAT"/>
    <property type="match status" value="1"/>
</dbReference>
<dbReference type="PANTHER" id="PTHR46825">
    <property type="entry name" value="D-ALANYL-D-ALANINE-CARBOXYPEPTIDASE/ENDOPEPTIDASE AMPH"/>
    <property type="match status" value="1"/>
</dbReference>
<organism evidence="3 4">
    <name type="scientific">Streptomyces yunnanensis</name>
    <dbReference type="NCBI Taxonomy" id="156453"/>
    <lineage>
        <taxon>Bacteria</taxon>
        <taxon>Bacillati</taxon>
        <taxon>Actinomycetota</taxon>
        <taxon>Actinomycetes</taxon>
        <taxon>Kitasatosporales</taxon>
        <taxon>Streptomycetaceae</taxon>
        <taxon>Streptomyces</taxon>
    </lineage>
</organism>
<sequence>MTIGRRTALAAAATALVTGTAPAARAARQDGPLQRDADAVRATGATGVLAEVRTARGRAAARSGVADLTTGDPVPWDAYYRIGSDTKTFTAALVLQLAHERRVSLTDTVERWLPGLVHGNGNDGRRITLVNLLRHTSGLNEYAEFGDFTPEAYRAARFRPSDPPDRQVAAALRRPPGWLPRRDDPAEERRWGYSNTDYVLLGMVLEKATGHSWAEFLHDRILEPLGLRHTFTPGSSPYVPRPTATAYTEFPGSPRPVDTSLAAGGWADGGIVSTPRDLAAFLSALMGGRLLPAAQLAAMRRTVPAEGWIAAPGVRYGLGIAWRPVPGSRSGIWFHGGTHLGTVSESGVTPDGDRAVATAVFTLRTDPKGREAQARAALRLVDRALVRRD</sequence>
<dbReference type="InterPro" id="IPR012338">
    <property type="entry name" value="Beta-lactam/transpept-like"/>
</dbReference>
<feature type="domain" description="Beta-lactamase-related" evidence="2">
    <location>
        <begin position="43"/>
        <end position="377"/>
    </location>
</feature>
<name>A0ABY8A3U9_9ACTN</name>
<keyword evidence="4" id="KW-1185">Reference proteome</keyword>
<proteinExistence type="predicted"/>
<evidence type="ECO:0000313" key="3">
    <source>
        <dbReference type="EMBL" id="WEB38991.1"/>
    </source>
</evidence>
<accession>A0ABY8A3U9</accession>
<dbReference type="SUPFAM" id="SSF56601">
    <property type="entry name" value="beta-lactamase/transpeptidase-like"/>
    <property type="match status" value="1"/>
</dbReference>
<dbReference type="Pfam" id="PF00144">
    <property type="entry name" value="Beta-lactamase"/>
    <property type="match status" value="1"/>
</dbReference>
<dbReference type="EMBL" id="CP095749">
    <property type="protein sequence ID" value="WEB38991.1"/>
    <property type="molecule type" value="Genomic_DNA"/>
</dbReference>
<dbReference type="Gene3D" id="3.40.710.10">
    <property type="entry name" value="DD-peptidase/beta-lactamase superfamily"/>
    <property type="match status" value="1"/>
</dbReference>
<evidence type="ECO:0000313" key="4">
    <source>
        <dbReference type="Proteomes" id="UP001218629"/>
    </source>
</evidence>
<feature type="chain" id="PRO_5047077072" evidence="1">
    <location>
        <begin position="27"/>
        <end position="389"/>
    </location>
</feature>
<feature type="signal peptide" evidence="1">
    <location>
        <begin position="1"/>
        <end position="26"/>
    </location>
</feature>
<dbReference type="InterPro" id="IPR006311">
    <property type="entry name" value="TAT_signal"/>
</dbReference>
<protein>
    <submittedName>
        <fullName evidence="3">Beta-lactamase family protein</fullName>
    </submittedName>
</protein>
<dbReference type="InterPro" id="IPR050491">
    <property type="entry name" value="AmpC-like"/>
</dbReference>